<dbReference type="Proteomes" id="UP001431209">
    <property type="component" value="Unassembled WGS sequence"/>
</dbReference>
<accession>A0AAW2ZCE4</accession>
<proteinExistence type="predicted"/>
<evidence type="ECO:0000313" key="3">
    <source>
        <dbReference type="EMBL" id="KAL0486713.1"/>
    </source>
</evidence>
<evidence type="ECO:0000259" key="2">
    <source>
        <dbReference type="PROSITE" id="PS50192"/>
    </source>
</evidence>
<sequence>MNWGDKLHKKHNQKSSIHNTDDSRNDGDLECMSVEIFVNRVHTFSKTIRKLKESSQGRRSNIYIQLRAEAIEEARILKSAILSNRWGNQKGIRTSQQERMLERTVRDFESLSSQLKGITNNFKHNKDTTIQPTLSEEEESNFNEFQKNSLVSKLNDWQQSTVQVERQIAVETYETVLTMRDDYNELKMLSSSFIDAVDDQEVYINKIQHDVTTSHNNIEIGVQEIKLTESHRKKSPLAILRLSHLM</sequence>
<feature type="region of interest" description="Disordered" evidence="1">
    <location>
        <begin position="1"/>
        <end position="25"/>
    </location>
</feature>
<dbReference type="AlphaFoldDB" id="A0AAW2ZCE4"/>
<keyword evidence="4" id="KW-1185">Reference proteome</keyword>
<gene>
    <name evidence="3" type="ORF">AKO1_001610</name>
</gene>
<reference evidence="3 4" key="1">
    <citation type="submission" date="2024-03" db="EMBL/GenBank/DDBJ databases">
        <title>The Acrasis kona genome and developmental transcriptomes reveal deep origins of eukaryotic multicellular pathways.</title>
        <authorList>
            <person name="Sheikh S."/>
            <person name="Fu C.-J."/>
            <person name="Brown M.W."/>
            <person name="Baldauf S.L."/>
        </authorList>
    </citation>
    <scope>NUCLEOTIDE SEQUENCE [LARGE SCALE GENOMIC DNA]</scope>
    <source>
        <strain evidence="3 4">ATCC MYA-3509</strain>
    </source>
</reference>
<organism evidence="3 4">
    <name type="scientific">Acrasis kona</name>
    <dbReference type="NCBI Taxonomy" id="1008807"/>
    <lineage>
        <taxon>Eukaryota</taxon>
        <taxon>Discoba</taxon>
        <taxon>Heterolobosea</taxon>
        <taxon>Tetramitia</taxon>
        <taxon>Eutetramitia</taxon>
        <taxon>Acrasidae</taxon>
        <taxon>Acrasis</taxon>
    </lineage>
</organism>
<protein>
    <recommendedName>
        <fullName evidence="2">t-SNARE coiled-coil homology domain-containing protein</fullName>
    </recommendedName>
</protein>
<dbReference type="InterPro" id="IPR000727">
    <property type="entry name" value="T_SNARE_dom"/>
</dbReference>
<feature type="domain" description="T-SNARE coiled-coil homology" evidence="2">
    <location>
        <begin position="166"/>
        <end position="228"/>
    </location>
</feature>
<dbReference type="PROSITE" id="PS50192">
    <property type="entry name" value="T_SNARE"/>
    <property type="match status" value="1"/>
</dbReference>
<evidence type="ECO:0000313" key="4">
    <source>
        <dbReference type="Proteomes" id="UP001431209"/>
    </source>
</evidence>
<name>A0AAW2ZCE4_9EUKA</name>
<comment type="caution">
    <text evidence="3">The sequence shown here is derived from an EMBL/GenBank/DDBJ whole genome shotgun (WGS) entry which is preliminary data.</text>
</comment>
<evidence type="ECO:0000256" key="1">
    <source>
        <dbReference type="SAM" id="MobiDB-lite"/>
    </source>
</evidence>
<dbReference type="EMBL" id="JAOPGA020001260">
    <property type="protein sequence ID" value="KAL0486713.1"/>
    <property type="molecule type" value="Genomic_DNA"/>
</dbReference>